<dbReference type="EMBL" id="SJJR01000003">
    <property type="protein sequence ID" value="TCB99081.1"/>
    <property type="molecule type" value="Genomic_DNA"/>
</dbReference>
<evidence type="ECO:0000313" key="3">
    <source>
        <dbReference type="Proteomes" id="UP000292274"/>
    </source>
</evidence>
<protein>
    <submittedName>
        <fullName evidence="2">Uncharacterized protein</fullName>
    </submittedName>
</protein>
<dbReference type="Proteomes" id="UP000292274">
    <property type="component" value="Unassembled WGS sequence"/>
</dbReference>
<proteinExistence type="predicted"/>
<comment type="caution">
    <text evidence="2">The sequence shown here is derived from an EMBL/GenBank/DDBJ whole genome shotgun (WGS) entry which is preliminary data.</text>
</comment>
<reference evidence="2 3" key="1">
    <citation type="submission" date="2019-02" db="EMBL/GenBank/DDBJ databases">
        <title>Jishengella sp. nov., isolated from a root of Zingiber montanum.</title>
        <authorList>
            <person name="Kuncharoen N."/>
            <person name="Kudo T."/>
            <person name="Masahiro Y."/>
            <person name="Ohkuma M."/>
            <person name="Tanasupawat S."/>
        </authorList>
    </citation>
    <scope>NUCLEOTIDE SEQUENCE [LARGE SCALE GENOMIC DNA]</scope>
    <source>
        <strain evidence="2 3">PLAI 1-1</strain>
    </source>
</reference>
<gene>
    <name evidence="2" type="ORF">E0H26_06660</name>
</gene>
<accession>A0A4R0GTQ8</accession>
<evidence type="ECO:0000313" key="2">
    <source>
        <dbReference type="EMBL" id="TCB99081.1"/>
    </source>
</evidence>
<feature type="compositionally biased region" description="Pro residues" evidence="1">
    <location>
        <begin position="9"/>
        <end position="19"/>
    </location>
</feature>
<dbReference type="AlphaFoldDB" id="A0A4R0GTQ8"/>
<dbReference type="OrthoDB" id="3403585at2"/>
<feature type="region of interest" description="Disordered" evidence="1">
    <location>
        <begin position="1"/>
        <end position="20"/>
    </location>
</feature>
<evidence type="ECO:0000256" key="1">
    <source>
        <dbReference type="SAM" id="MobiDB-lite"/>
    </source>
</evidence>
<name>A0A4R0GTQ8_9ACTN</name>
<keyword evidence="3" id="KW-1185">Reference proteome</keyword>
<sequence length="287" mass="29714">MSSAAQPGYAPPSGPQPPEPGRRWPRWLVVSTVAWAVLLAGLTWYSARNDPPTVREQRSMAQAAPRVNGAVGELVAAASGTVYALLPEEFEQGCRVTPFSEGAILRRHVELAVPPGEERAALERVADGLPPAWRAGVRLTPEGPRLRADAGEFVAVQGRSVADGRIRLTVETGCRPNDADSVTLLPLYSPGVESTALNDALTALGAPLAQAETVMQVSCPGGAVARTVRVTAGPATTSPQAALAPLAGGTPAVATPELYAYRRDGVSVLVEVNPDGMVLSATTGCAG</sequence>
<dbReference type="RefSeq" id="WP_131302110.1">
    <property type="nucleotide sequence ID" value="NZ_SJJR01000003.1"/>
</dbReference>
<organism evidence="2 3">
    <name type="scientific">Micromonospora zingiberis</name>
    <dbReference type="NCBI Taxonomy" id="2053011"/>
    <lineage>
        <taxon>Bacteria</taxon>
        <taxon>Bacillati</taxon>
        <taxon>Actinomycetota</taxon>
        <taxon>Actinomycetes</taxon>
        <taxon>Micromonosporales</taxon>
        <taxon>Micromonosporaceae</taxon>
        <taxon>Micromonospora</taxon>
    </lineage>
</organism>